<dbReference type="Proteomes" id="UP001596527">
    <property type="component" value="Unassembled WGS sequence"/>
</dbReference>
<reference evidence="2" key="1">
    <citation type="journal article" date="2019" name="Int. J. Syst. Evol. Microbiol.">
        <title>The Global Catalogue of Microorganisms (GCM) 10K type strain sequencing project: providing services to taxonomists for standard genome sequencing and annotation.</title>
        <authorList>
            <consortium name="The Broad Institute Genomics Platform"/>
            <consortium name="The Broad Institute Genome Sequencing Center for Infectious Disease"/>
            <person name="Wu L."/>
            <person name="Ma J."/>
        </authorList>
    </citation>
    <scope>NUCLEOTIDE SEQUENCE [LARGE SCALE GENOMIC DNA]</scope>
    <source>
        <strain evidence="2">CCUG 56698</strain>
    </source>
</reference>
<protein>
    <submittedName>
        <fullName evidence="1">Antitoxin HicB</fullName>
    </submittedName>
</protein>
<gene>
    <name evidence="1" type="ORF">ACFQWG_07775</name>
</gene>
<dbReference type="RefSeq" id="WP_380973999.1">
    <property type="nucleotide sequence ID" value="NZ_JBHTEF010000001.1"/>
</dbReference>
<evidence type="ECO:0000313" key="2">
    <source>
        <dbReference type="Proteomes" id="UP001596527"/>
    </source>
</evidence>
<accession>A0ABW2SMQ2</accession>
<keyword evidence="2" id="KW-1185">Reference proteome</keyword>
<evidence type="ECO:0000313" key="1">
    <source>
        <dbReference type="EMBL" id="MFC7581094.1"/>
    </source>
</evidence>
<comment type="caution">
    <text evidence="1">The sequence shown here is derived from an EMBL/GenBank/DDBJ whole genome shotgun (WGS) entry which is preliminary data.</text>
</comment>
<name>A0ABW2SMQ2_9ACTO</name>
<sequence>MSKTIRITAKRWAGGWELWNGDDVWTQVDVLSRARQQVVDYLDTVEDGIEHSGWSIEIVPDVDGVDEALRAREAVRAAETARREAARLSSDAARRLRSNGLSLADTADIMGVSRGRVSQLVKAK</sequence>
<organism evidence="1 2">
    <name type="scientific">Schaalia naturae</name>
    <dbReference type="NCBI Taxonomy" id="635203"/>
    <lineage>
        <taxon>Bacteria</taxon>
        <taxon>Bacillati</taxon>
        <taxon>Actinomycetota</taxon>
        <taxon>Actinomycetes</taxon>
        <taxon>Actinomycetales</taxon>
        <taxon>Actinomycetaceae</taxon>
        <taxon>Schaalia</taxon>
    </lineage>
</organism>
<proteinExistence type="predicted"/>
<dbReference type="EMBL" id="JBHTEF010000001">
    <property type="protein sequence ID" value="MFC7581094.1"/>
    <property type="molecule type" value="Genomic_DNA"/>
</dbReference>